<dbReference type="Pfam" id="PF07039">
    <property type="entry name" value="SGF29_Tudor"/>
    <property type="match status" value="1"/>
</dbReference>
<reference evidence="4" key="1">
    <citation type="journal article" date="2017" name="Nucleic Acids Res.">
        <title>Proteogenomics produces comprehensive and highly accurate protein-coding gene annotation in a complete genome assembly of Malassezia sympodialis.</title>
        <authorList>
            <person name="Zhu Y."/>
            <person name="Engstroem P.G."/>
            <person name="Tellgren-Roth C."/>
            <person name="Baudo C.D."/>
            <person name="Kennell J.C."/>
            <person name="Sun S."/>
            <person name="Billmyre R.B."/>
            <person name="Schroeder M.S."/>
            <person name="Andersson A."/>
            <person name="Holm T."/>
            <person name="Sigurgeirsson B."/>
            <person name="Wu G."/>
            <person name="Sankaranarayanan S.R."/>
            <person name="Siddharthan R."/>
            <person name="Sanyal K."/>
            <person name="Lundeberg J."/>
            <person name="Nystedt B."/>
            <person name="Boekhout T."/>
            <person name="Dawson T.L. Jr."/>
            <person name="Heitman J."/>
            <person name="Scheynius A."/>
            <person name="Lehtioe J."/>
        </authorList>
    </citation>
    <scope>NUCLEOTIDE SEQUENCE [LARGE SCALE GENOMIC DNA]</scope>
    <source>
        <strain evidence="4">ATCC 42132</strain>
    </source>
</reference>
<dbReference type="CDD" id="cd20393">
    <property type="entry name" value="Tudor_SGF29_rpt1"/>
    <property type="match status" value="1"/>
</dbReference>
<evidence type="ECO:0000313" key="3">
    <source>
        <dbReference type="EMBL" id="SHO76958.1"/>
    </source>
</evidence>
<dbReference type="PANTHER" id="PTHR21539">
    <property type="entry name" value="SAGA-ASSOCIATED FACTOR 29"/>
    <property type="match status" value="1"/>
</dbReference>
<feature type="region of interest" description="Disordered" evidence="1">
    <location>
        <begin position="122"/>
        <end position="143"/>
    </location>
</feature>
<sequence>MARRLGRAILSDELVAGGGTAVTASVTHLQSMSVRGRTERAPLASSEEMQVWQAVRGHLRSLETARSSSLAGYEKLLRASADAKNLDTLYGVVEHSVQDEIRCIKGAVEQLDILMALRRASANTAESRRKKRKTEEIDLPETALEDHSKTLELRKARSSGSMEENGRMAALQSQLPLQRGRKVAFCQPPRDGQSGSEEEWILATVMGTIHGDKYRYVVQDAEDESTGGPTWNTTIDSIIPLPNSADTLPSEEYAIGTRVLALYPDTSCFYWATVQGGGPNTQAHTLRSKSQRRDADMLQAPYKLMFYDDGADVKQVPAYLVVEHP</sequence>
<feature type="domain" description="SGF29 C-terminal" evidence="2">
    <location>
        <begin position="173"/>
        <end position="325"/>
    </location>
</feature>
<dbReference type="OMA" id="ASEYNHV"/>
<accession>A0A1M8A3D3</accession>
<organism evidence="3 4">
    <name type="scientific">Malassezia sympodialis (strain ATCC 42132)</name>
    <name type="common">Atopic eczema-associated yeast</name>
    <dbReference type="NCBI Taxonomy" id="1230383"/>
    <lineage>
        <taxon>Eukaryota</taxon>
        <taxon>Fungi</taxon>
        <taxon>Dikarya</taxon>
        <taxon>Basidiomycota</taxon>
        <taxon>Ustilaginomycotina</taxon>
        <taxon>Malasseziomycetes</taxon>
        <taxon>Malasseziales</taxon>
        <taxon>Malasseziaceae</taxon>
        <taxon>Malassezia</taxon>
    </lineage>
</organism>
<dbReference type="STRING" id="1230383.A0A1M8A3D3"/>
<dbReference type="InterPro" id="IPR010750">
    <property type="entry name" value="SGF29_tudor-like_dom"/>
</dbReference>
<dbReference type="OrthoDB" id="10265994at2759"/>
<dbReference type="PANTHER" id="PTHR21539:SF0">
    <property type="entry name" value="SAGA-ASSOCIATED FACTOR 29"/>
    <property type="match status" value="1"/>
</dbReference>
<dbReference type="PROSITE" id="PS51518">
    <property type="entry name" value="SGF29_C"/>
    <property type="match status" value="1"/>
</dbReference>
<dbReference type="InterPro" id="IPR047288">
    <property type="entry name" value="Tudor_SGF29_rpt1"/>
</dbReference>
<dbReference type="EMBL" id="LT671822">
    <property type="protein sequence ID" value="SHO76958.1"/>
    <property type="molecule type" value="Genomic_DNA"/>
</dbReference>
<gene>
    <name evidence="3" type="ORF">MSYG_1297</name>
</gene>
<keyword evidence="4" id="KW-1185">Reference proteome</keyword>
<evidence type="ECO:0000256" key="1">
    <source>
        <dbReference type="SAM" id="MobiDB-lite"/>
    </source>
</evidence>
<evidence type="ECO:0000313" key="4">
    <source>
        <dbReference type="Proteomes" id="UP000186303"/>
    </source>
</evidence>
<dbReference type="GO" id="GO:0000124">
    <property type="term" value="C:SAGA complex"/>
    <property type="evidence" value="ECO:0007669"/>
    <property type="project" value="InterPro"/>
</dbReference>
<dbReference type="AlphaFoldDB" id="A0A1M8A3D3"/>
<name>A0A1M8A3D3_MALS4</name>
<dbReference type="VEuPathDB" id="FungiDB:MSYG_1297"/>
<dbReference type="Proteomes" id="UP000186303">
    <property type="component" value="Chromosome 2"/>
</dbReference>
<dbReference type="Gene3D" id="2.30.30.140">
    <property type="match status" value="2"/>
</dbReference>
<proteinExistence type="predicted"/>
<protein>
    <submittedName>
        <fullName evidence="3">Similar to S.cerevisiae protein SGF29 (Component of the HAT/Core module of the SAGA, SLIK, and ADA complexes)</fullName>
    </submittedName>
</protein>
<dbReference type="InterPro" id="IPR037802">
    <property type="entry name" value="SGF29"/>
</dbReference>
<evidence type="ECO:0000259" key="2">
    <source>
        <dbReference type="PROSITE" id="PS51518"/>
    </source>
</evidence>